<name>A0ABT5J098_9NEIS</name>
<accession>A0ABT5J098</accession>
<evidence type="ECO:0000313" key="2">
    <source>
        <dbReference type="EMBL" id="MDC7718244.1"/>
    </source>
</evidence>
<organism evidence="2 3">
    <name type="scientific">Vogesella aquatica</name>
    <dbReference type="NCBI Taxonomy" id="2984206"/>
    <lineage>
        <taxon>Bacteria</taxon>
        <taxon>Pseudomonadati</taxon>
        <taxon>Pseudomonadota</taxon>
        <taxon>Betaproteobacteria</taxon>
        <taxon>Neisseriales</taxon>
        <taxon>Chromobacteriaceae</taxon>
        <taxon>Vogesella</taxon>
    </lineage>
</organism>
<dbReference type="PANTHER" id="PTHR35867">
    <property type="entry name" value="PROTEIN RSEC"/>
    <property type="match status" value="1"/>
</dbReference>
<feature type="transmembrane region" description="Helical" evidence="1">
    <location>
        <begin position="79"/>
        <end position="97"/>
    </location>
</feature>
<evidence type="ECO:0000256" key="1">
    <source>
        <dbReference type="SAM" id="Phobius"/>
    </source>
</evidence>
<dbReference type="InterPro" id="IPR007359">
    <property type="entry name" value="SigmaE_reg_RseC_MucC"/>
</dbReference>
<reference evidence="2 3" key="1">
    <citation type="submission" date="2023-01" db="EMBL/GenBank/DDBJ databases">
        <title>Novel species of the genus Vogesella isolated from rivers.</title>
        <authorList>
            <person name="Lu H."/>
        </authorList>
    </citation>
    <scope>NUCLEOTIDE SEQUENCE [LARGE SCALE GENOMIC DNA]</scope>
    <source>
        <strain evidence="2 3">DC21W</strain>
    </source>
</reference>
<dbReference type="Pfam" id="PF04246">
    <property type="entry name" value="RseC_MucC"/>
    <property type="match status" value="1"/>
</dbReference>
<proteinExistence type="predicted"/>
<evidence type="ECO:0000313" key="3">
    <source>
        <dbReference type="Proteomes" id="UP001219956"/>
    </source>
</evidence>
<dbReference type="PIRSF" id="PIRSF004923">
    <property type="entry name" value="RseC"/>
    <property type="match status" value="1"/>
</dbReference>
<keyword evidence="1" id="KW-1133">Transmembrane helix</keyword>
<dbReference type="PANTHER" id="PTHR35867:SF1">
    <property type="entry name" value="PROTEIN RSEC"/>
    <property type="match status" value="1"/>
</dbReference>
<feature type="transmembrane region" description="Helical" evidence="1">
    <location>
        <begin position="103"/>
        <end position="123"/>
    </location>
</feature>
<dbReference type="InterPro" id="IPR026268">
    <property type="entry name" value="RseC"/>
</dbReference>
<keyword evidence="1" id="KW-0472">Membrane</keyword>
<dbReference type="Proteomes" id="UP001219956">
    <property type="component" value="Unassembled WGS sequence"/>
</dbReference>
<dbReference type="EMBL" id="JAQQLF010000017">
    <property type="protein sequence ID" value="MDC7718244.1"/>
    <property type="molecule type" value="Genomic_DNA"/>
</dbReference>
<keyword evidence="3" id="KW-1185">Reference proteome</keyword>
<protein>
    <submittedName>
        <fullName evidence="2">SoxR reducing system RseC family protein</fullName>
    </submittedName>
</protein>
<comment type="caution">
    <text evidence="2">The sequence shown here is derived from an EMBL/GenBank/DDBJ whole genome shotgun (WGS) entry which is preliminary data.</text>
</comment>
<gene>
    <name evidence="2" type="ORF">PQU95_13590</name>
</gene>
<keyword evidence="1" id="KW-0812">Transmembrane</keyword>
<sequence length="157" mass="17168">MIETEARVLSVEPGFAWVEPRPHSPCGQCHPEHGCRSLQMARMFALREPRFRVLDPLGVAPGQRVNIAVPESGVLRSAGLLYVLPVLALIAGAMLGSRYGDTTAALLALVCLLFTLGCVHLYARRLAADVRYQPHIASLVDVQTVSMEFVKTCRSRS</sequence>
<dbReference type="RefSeq" id="WP_272752507.1">
    <property type="nucleotide sequence ID" value="NZ_JAQQLF010000017.1"/>
</dbReference>